<proteinExistence type="predicted"/>
<evidence type="ECO:0000313" key="2">
    <source>
        <dbReference type="Proteomes" id="UP000503399"/>
    </source>
</evidence>
<sequence>MTMVAYLAVLATILLPLFGEEGSESSRWQDFSWSLRGAAMQAART</sequence>
<reference evidence="1 2" key="1">
    <citation type="submission" date="2020-02" db="EMBL/GenBank/DDBJ databases">
        <authorList>
            <person name="Hogendoorn C."/>
        </authorList>
    </citation>
    <scope>NUCLEOTIDE SEQUENCE [LARGE SCALE GENOMIC DNA]</scope>
    <source>
        <strain evidence="1">R501</strain>
    </source>
</reference>
<keyword evidence="2" id="KW-1185">Reference proteome</keyword>
<evidence type="ECO:0000313" key="1">
    <source>
        <dbReference type="EMBL" id="CAB1129808.1"/>
    </source>
</evidence>
<protein>
    <submittedName>
        <fullName evidence="1">Uncharacterized protein</fullName>
    </submittedName>
</protein>
<dbReference type="KEGG" id="hfv:R50_2311"/>
<organism evidence="1 2">
    <name type="scientific">Candidatus Hydrogenisulfobacillus filiaventi</name>
    <dbReference type="NCBI Taxonomy" id="2707344"/>
    <lineage>
        <taxon>Bacteria</taxon>
        <taxon>Bacillati</taxon>
        <taxon>Bacillota</taxon>
        <taxon>Clostridia</taxon>
        <taxon>Eubacteriales</taxon>
        <taxon>Clostridiales Family XVII. Incertae Sedis</taxon>
        <taxon>Candidatus Hydrogenisulfobacillus</taxon>
    </lineage>
</organism>
<dbReference type="AlphaFoldDB" id="A0A6F8ZJ41"/>
<accession>A0A6F8ZJ41</accession>
<dbReference type="EMBL" id="LR778114">
    <property type="protein sequence ID" value="CAB1129808.1"/>
    <property type="molecule type" value="Genomic_DNA"/>
</dbReference>
<gene>
    <name evidence="1" type="ORF">R50_2311</name>
</gene>
<dbReference type="Proteomes" id="UP000503399">
    <property type="component" value="Chromosome"/>
</dbReference>
<name>A0A6F8ZJ41_9FIRM</name>